<gene>
    <name evidence="1" type="ORF">Anapl_06608</name>
</gene>
<dbReference type="AlphaFoldDB" id="R0M037"/>
<evidence type="ECO:0000313" key="1">
    <source>
        <dbReference type="EMBL" id="EOB07440.1"/>
    </source>
</evidence>
<accession>R0M037</accession>
<dbReference type="EMBL" id="KB742524">
    <property type="protein sequence ID" value="EOB07440.1"/>
    <property type="molecule type" value="Genomic_DNA"/>
</dbReference>
<protein>
    <submittedName>
        <fullName evidence="1">Uncharacterized protein</fullName>
    </submittedName>
</protein>
<organism evidence="1 2">
    <name type="scientific">Anas platyrhynchos</name>
    <name type="common">Mallard</name>
    <name type="synonym">Anas boschas</name>
    <dbReference type="NCBI Taxonomy" id="8839"/>
    <lineage>
        <taxon>Eukaryota</taxon>
        <taxon>Metazoa</taxon>
        <taxon>Chordata</taxon>
        <taxon>Craniata</taxon>
        <taxon>Vertebrata</taxon>
        <taxon>Euteleostomi</taxon>
        <taxon>Archelosauria</taxon>
        <taxon>Archosauria</taxon>
        <taxon>Dinosauria</taxon>
        <taxon>Saurischia</taxon>
        <taxon>Theropoda</taxon>
        <taxon>Coelurosauria</taxon>
        <taxon>Aves</taxon>
        <taxon>Neognathae</taxon>
        <taxon>Galloanserae</taxon>
        <taxon>Anseriformes</taxon>
        <taxon>Anatidae</taxon>
        <taxon>Anatinae</taxon>
        <taxon>Anas</taxon>
    </lineage>
</organism>
<dbReference type="Proteomes" id="UP000296049">
    <property type="component" value="Unassembled WGS sequence"/>
</dbReference>
<reference evidence="2" key="1">
    <citation type="journal article" date="2013" name="Nat. Genet.">
        <title>The duck genome and transcriptome provide insight into an avian influenza virus reservoir species.</title>
        <authorList>
            <person name="Huang Y."/>
            <person name="Li Y."/>
            <person name="Burt D.W."/>
            <person name="Chen H."/>
            <person name="Zhang Y."/>
            <person name="Qian W."/>
            <person name="Kim H."/>
            <person name="Gan S."/>
            <person name="Zhao Y."/>
            <person name="Li J."/>
            <person name="Yi K."/>
            <person name="Feng H."/>
            <person name="Zhu P."/>
            <person name="Li B."/>
            <person name="Liu Q."/>
            <person name="Fairley S."/>
            <person name="Magor K.E."/>
            <person name="Du Z."/>
            <person name="Hu X."/>
            <person name="Goodman L."/>
            <person name="Tafer H."/>
            <person name="Vignal A."/>
            <person name="Lee T."/>
            <person name="Kim K.W."/>
            <person name="Sheng Z."/>
            <person name="An Y."/>
            <person name="Searle S."/>
            <person name="Herrero J."/>
            <person name="Groenen M.A."/>
            <person name="Crooijmans R.P."/>
            <person name="Faraut T."/>
            <person name="Cai Q."/>
            <person name="Webster R.G."/>
            <person name="Aldridge J.R."/>
            <person name="Warren W.C."/>
            <person name="Bartschat S."/>
            <person name="Kehr S."/>
            <person name="Marz M."/>
            <person name="Stadler P.F."/>
            <person name="Smith J."/>
            <person name="Kraus R.H."/>
            <person name="Zhao Y."/>
            <person name="Ren L."/>
            <person name="Fei J."/>
            <person name="Morisson M."/>
            <person name="Kaiser P."/>
            <person name="Griffin D.K."/>
            <person name="Rao M."/>
            <person name="Pitel F."/>
            <person name="Wang J."/>
            <person name="Li N."/>
        </authorList>
    </citation>
    <scope>NUCLEOTIDE SEQUENCE [LARGE SCALE GENOMIC DNA]</scope>
</reference>
<keyword evidence="2" id="KW-1185">Reference proteome</keyword>
<proteinExistence type="predicted"/>
<evidence type="ECO:0000313" key="2">
    <source>
        <dbReference type="Proteomes" id="UP000296049"/>
    </source>
</evidence>
<name>R0M037_ANAPL</name>
<sequence>MEAARACPSASSGMDRGSSTCMPKCKLWSTPHQLCQGNGAQAAPLMPHFTPEGAQQPRFAPFSFTPSLNLAQYQEQAASKTQATDVNKQQISPSCTDLTLSVRFSSLELGLSQQDVIRLKVSPSVKAGKFVQACLQLEIQGSAGCCGKAGDCMEQGPLNPTLPWGACLCSWMCKAAMAGRQHADACPGNCQNPFQGKQLPPSGQFSEQEERLPAQSLCPVHSPVVMKRPHFWKMLLSGCLFSPSTGRPEKGCPGLFHFISQAKKCKIGPSQPTDPNADSRRIHSCLQCTEELLHVLTSLRGIYMAQSLPPEEKICWERTNSSLQRKETRPVAITEEPGRWVPLDMRRGWGDIELTAGFVLQELRAVGAKTCVETELLREAAQLSAKGKPVPSCAPAIKRAAQGERSELCEKAEMGPADRLLRKANCVISVLVLLTDLVSADSEMSVTFTGKSQEE</sequence>